<dbReference type="InterPro" id="IPR039651">
    <property type="entry name" value="FixC-like"/>
</dbReference>
<evidence type="ECO:0000256" key="3">
    <source>
        <dbReference type="ARBA" id="ARBA00022630"/>
    </source>
</evidence>
<evidence type="ECO:0000256" key="2">
    <source>
        <dbReference type="ARBA" id="ARBA00006796"/>
    </source>
</evidence>
<dbReference type="EMBL" id="UGXT01000002">
    <property type="protein sequence ID" value="SUH37803.1"/>
    <property type="molecule type" value="Genomic_DNA"/>
</dbReference>
<reference evidence="9 10" key="1">
    <citation type="submission" date="2018-06" db="EMBL/GenBank/DDBJ databases">
        <authorList>
            <consortium name="Pathogen Informatics"/>
            <person name="Doyle S."/>
        </authorList>
    </citation>
    <scope>NUCLEOTIDE SEQUENCE [LARGE SCALE GENOMIC DNA]</scope>
    <source>
        <strain evidence="9 10">NCTC8261</strain>
    </source>
</reference>
<dbReference type="Proteomes" id="UP000254712">
    <property type="component" value="Unassembled WGS sequence"/>
</dbReference>
<proteinExistence type="inferred from homology"/>
<keyword evidence="3 6" id="KW-0285">Flavoprotein</keyword>
<evidence type="ECO:0000256" key="1">
    <source>
        <dbReference type="ARBA" id="ARBA00001974"/>
    </source>
</evidence>
<keyword evidence="5 6" id="KW-0560">Oxidoreductase</keyword>
<evidence type="ECO:0000313" key="9">
    <source>
        <dbReference type="EMBL" id="SUH37803.1"/>
    </source>
</evidence>
<dbReference type="GO" id="GO:0071949">
    <property type="term" value="F:FAD binding"/>
    <property type="evidence" value="ECO:0007669"/>
    <property type="project" value="UniProtKB-UniRule"/>
</dbReference>
<dbReference type="PANTHER" id="PTHR43624:SF2">
    <property type="entry name" value="ELECTRON TRANSFER FLAVOPROTEIN-QUINONE OXIDOREDUCTASE YDIS-RELATED"/>
    <property type="match status" value="1"/>
</dbReference>
<evidence type="ECO:0000256" key="5">
    <source>
        <dbReference type="ARBA" id="ARBA00023002"/>
    </source>
</evidence>
<accession>A0A379WUQ5</accession>
<dbReference type="Pfam" id="PF21162">
    <property type="entry name" value="ETFQO_UQ-bd"/>
    <property type="match status" value="1"/>
</dbReference>
<feature type="domain" description="ETF-QO/FixC ubiquinone-binding" evidence="7">
    <location>
        <begin position="20"/>
        <end position="93"/>
    </location>
</feature>
<comment type="function">
    <text evidence="6">Part of an electron transfer system.</text>
</comment>
<comment type="cofactor">
    <cofactor evidence="1 6">
        <name>FAD</name>
        <dbReference type="ChEBI" id="CHEBI:57692"/>
    </cofactor>
</comment>
<evidence type="ECO:0000256" key="6">
    <source>
        <dbReference type="RuleBase" id="RU366069"/>
    </source>
</evidence>
<organism evidence="9 10">
    <name type="scientific">Salmonella enterica I</name>
    <dbReference type="NCBI Taxonomy" id="59201"/>
    <lineage>
        <taxon>Bacteria</taxon>
        <taxon>Pseudomonadati</taxon>
        <taxon>Pseudomonadota</taxon>
        <taxon>Gammaproteobacteria</taxon>
        <taxon>Enterobacterales</taxon>
        <taxon>Enterobacteriaceae</taxon>
        <taxon>Salmonella</taxon>
    </lineage>
</organism>
<dbReference type="PANTHER" id="PTHR43624">
    <property type="entry name" value="ELECTRON TRANSFER FLAVOPROTEIN-QUINONE OXIDOREDUCTASE YDIS-RELATED"/>
    <property type="match status" value="1"/>
</dbReference>
<gene>
    <name evidence="9" type="ORF">NCTC8261_04107</name>
</gene>
<dbReference type="GO" id="GO:0016491">
    <property type="term" value="F:oxidoreductase activity"/>
    <property type="evidence" value="ECO:0007669"/>
    <property type="project" value="UniProtKB-UniRule"/>
</dbReference>
<evidence type="ECO:0000313" key="10">
    <source>
        <dbReference type="Proteomes" id="UP000254712"/>
    </source>
</evidence>
<evidence type="ECO:0000259" key="8">
    <source>
        <dbReference type="Pfam" id="PF26311"/>
    </source>
</evidence>
<name>A0A379WUQ5_SALET</name>
<evidence type="ECO:0000256" key="4">
    <source>
        <dbReference type="ARBA" id="ARBA00022827"/>
    </source>
</evidence>
<evidence type="ECO:0000259" key="7">
    <source>
        <dbReference type="Pfam" id="PF21162"/>
    </source>
</evidence>
<dbReference type="InterPro" id="IPR059103">
    <property type="entry name" value="FixC-like_C"/>
</dbReference>
<dbReference type="Gene3D" id="3.30.9.90">
    <property type="match status" value="1"/>
</dbReference>
<protein>
    <recommendedName>
        <fullName evidence="6">Protein FixC</fullName>
    </recommendedName>
</protein>
<keyword evidence="4 6" id="KW-0274">FAD</keyword>
<dbReference type="NCBIfam" id="NF007450">
    <property type="entry name" value="PRK10015.1"/>
    <property type="match status" value="1"/>
</dbReference>
<dbReference type="SUPFAM" id="SSF51905">
    <property type="entry name" value="FAD/NAD(P)-binding domain"/>
    <property type="match status" value="1"/>
</dbReference>
<dbReference type="Pfam" id="PF26311">
    <property type="entry name" value="ETF-QO_FixC_C"/>
    <property type="match status" value="1"/>
</dbReference>
<dbReference type="SUPFAM" id="SSF54373">
    <property type="entry name" value="FAD-linked reductases, C-terminal domain"/>
    <property type="match status" value="1"/>
</dbReference>
<dbReference type="InterPro" id="IPR049398">
    <property type="entry name" value="ETF-QO/FixC_UQ-bd"/>
</dbReference>
<sequence length="242" mass="25593">MIGLSPALIEERFNLASHEGAAWLFAGAPSNGLMGGGFLYTNRDSVSLGLVCGLGDIAHATKSVPQMLEDFKQHPAIRPLIQGGTLLEYSAHMVPEGGIAMMPELANDGVMIVGDAAGLCLNLGYTVRGMDLAIASAQAAAQTAIDAKARQDFSAASLAGYKRALEKNGVLRDMRHFRKLPGLMENPRLFTEYPRMAANIVGDLFTVDGGPVPPLRKTILSHAKKIGLVNLLKDGIKGATAL</sequence>
<dbReference type="InterPro" id="IPR036188">
    <property type="entry name" value="FAD/NAD-bd_sf"/>
</dbReference>
<comment type="similarity">
    <text evidence="2 6">Belongs to the ETF-QO/FixC family.</text>
</comment>
<feature type="domain" description="FixC-like C-terminal" evidence="8">
    <location>
        <begin position="180"/>
        <end position="241"/>
    </location>
</feature>
<dbReference type="AlphaFoldDB" id="A0A379WUQ5"/>